<dbReference type="PROSITE" id="PS50949">
    <property type="entry name" value="HTH_GNTR"/>
    <property type="match status" value="1"/>
</dbReference>
<dbReference type="GO" id="GO:0003677">
    <property type="term" value="F:DNA binding"/>
    <property type="evidence" value="ECO:0007669"/>
    <property type="project" value="UniProtKB-KW"/>
</dbReference>
<sequence length="231" mass="25438">MGNAKSKSTMVYEALRDAIVAGRYTPGYRLTISTLAKEFGVSAVPVREAIRWLQAEGFVEYTHNVGAQVTQIDVTKYADSLRVLALLEGMATASSAPHLTGADLATARKLNDEMRFVVGMPVFDSANYRKLNEQFHAVLTSASPNSRLISLMKREAERVALMRRTSFEFDAQRSMTSVQQHHELLNLIEGGADATEIEIFARQHKLASLERSLNTLTDTEPVAGTETTTAT</sequence>
<feature type="domain" description="HTH gntR-type" evidence="4">
    <location>
        <begin position="5"/>
        <end position="72"/>
    </location>
</feature>
<evidence type="ECO:0000259" key="4">
    <source>
        <dbReference type="PROSITE" id="PS50949"/>
    </source>
</evidence>
<dbReference type="SMART" id="SM00895">
    <property type="entry name" value="FCD"/>
    <property type="match status" value="1"/>
</dbReference>
<dbReference type="Gene3D" id="1.10.10.10">
    <property type="entry name" value="Winged helix-like DNA-binding domain superfamily/Winged helix DNA-binding domain"/>
    <property type="match status" value="1"/>
</dbReference>
<dbReference type="Pfam" id="PF00392">
    <property type="entry name" value="GntR"/>
    <property type="match status" value="1"/>
</dbReference>
<dbReference type="Proteomes" id="UP000269542">
    <property type="component" value="Chromosome"/>
</dbReference>
<dbReference type="SUPFAM" id="SSF46785">
    <property type="entry name" value="Winged helix' DNA-binding domain"/>
    <property type="match status" value="1"/>
</dbReference>
<keyword evidence="6" id="KW-1185">Reference proteome</keyword>
<dbReference type="PANTHER" id="PTHR43537">
    <property type="entry name" value="TRANSCRIPTIONAL REGULATOR, GNTR FAMILY"/>
    <property type="match status" value="1"/>
</dbReference>
<name>A0A3S4YY64_9ACTO</name>
<dbReference type="CDD" id="cd07377">
    <property type="entry name" value="WHTH_GntR"/>
    <property type="match status" value="1"/>
</dbReference>
<dbReference type="InterPro" id="IPR036390">
    <property type="entry name" value="WH_DNA-bd_sf"/>
</dbReference>
<gene>
    <name evidence="5" type="ORF">NCTC13354_01149</name>
</gene>
<dbReference type="SUPFAM" id="SSF48008">
    <property type="entry name" value="GntR ligand-binding domain-like"/>
    <property type="match status" value="1"/>
</dbReference>
<dbReference type="KEGG" id="tbw:NCTC13354_01149"/>
<dbReference type="GO" id="GO:0003700">
    <property type="term" value="F:DNA-binding transcription factor activity"/>
    <property type="evidence" value="ECO:0007669"/>
    <property type="project" value="InterPro"/>
</dbReference>
<dbReference type="AlphaFoldDB" id="A0A3S4YY64"/>
<reference evidence="5 6" key="1">
    <citation type="submission" date="2018-12" db="EMBL/GenBank/DDBJ databases">
        <authorList>
            <consortium name="Pathogen Informatics"/>
        </authorList>
    </citation>
    <scope>NUCLEOTIDE SEQUENCE [LARGE SCALE GENOMIC DNA]</scope>
    <source>
        <strain evidence="5 6">NCTC13354</strain>
    </source>
</reference>
<dbReference type="EMBL" id="LR134476">
    <property type="protein sequence ID" value="VEI13434.1"/>
    <property type="molecule type" value="Genomic_DNA"/>
</dbReference>
<dbReference type="Pfam" id="PF07729">
    <property type="entry name" value="FCD"/>
    <property type="match status" value="1"/>
</dbReference>
<evidence type="ECO:0000256" key="1">
    <source>
        <dbReference type="ARBA" id="ARBA00023015"/>
    </source>
</evidence>
<dbReference type="PANTHER" id="PTHR43537:SF24">
    <property type="entry name" value="GLUCONATE OPERON TRANSCRIPTIONAL REPRESSOR"/>
    <property type="match status" value="1"/>
</dbReference>
<protein>
    <submittedName>
        <fullName evidence="5">DNA-binding transcriptional regulator CsiR</fullName>
    </submittedName>
</protein>
<evidence type="ECO:0000313" key="6">
    <source>
        <dbReference type="Proteomes" id="UP000269542"/>
    </source>
</evidence>
<dbReference type="InterPro" id="IPR008920">
    <property type="entry name" value="TF_FadR/GntR_C"/>
</dbReference>
<accession>A0A3S4YY64</accession>
<evidence type="ECO:0000256" key="3">
    <source>
        <dbReference type="ARBA" id="ARBA00023163"/>
    </source>
</evidence>
<dbReference type="Gene3D" id="1.20.120.530">
    <property type="entry name" value="GntR ligand-binding domain-like"/>
    <property type="match status" value="1"/>
</dbReference>
<dbReference type="RefSeq" id="WP_126416548.1">
    <property type="nucleotide sequence ID" value="NZ_LR134476.1"/>
</dbReference>
<keyword evidence="3" id="KW-0804">Transcription</keyword>
<keyword evidence="2 5" id="KW-0238">DNA-binding</keyword>
<dbReference type="InterPro" id="IPR011711">
    <property type="entry name" value="GntR_C"/>
</dbReference>
<evidence type="ECO:0000256" key="2">
    <source>
        <dbReference type="ARBA" id="ARBA00023125"/>
    </source>
</evidence>
<organism evidence="5 6">
    <name type="scientific">Trueperella bialowiezensis</name>
    <dbReference type="NCBI Taxonomy" id="312285"/>
    <lineage>
        <taxon>Bacteria</taxon>
        <taxon>Bacillati</taxon>
        <taxon>Actinomycetota</taxon>
        <taxon>Actinomycetes</taxon>
        <taxon>Actinomycetales</taxon>
        <taxon>Actinomycetaceae</taxon>
        <taxon>Trueperella</taxon>
    </lineage>
</organism>
<dbReference type="InterPro" id="IPR000524">
    <property type="entry name" value="Tscrpt_reg_HTH_GntR"/>
</dbReference>
<dbReference type="SMART" id="SM00345">
    <property type="entry name" value="HTH_GNTR"/>
    <property type="match status" value="1"/>
</dbReference>
<evidence type="ECO:0000313" key="5">
    <source>
        <dbReference type="EMBL" id="VEI13434.1"/>
    </source>
</evidence>
<dbReference type="InterPro" id="IPR036388">
    <property type="entry name" value="WH-like_DNA-bd_sf"/>
</dbReference>
<keyword evidence="1" id="KW-0805">Transcription regulation</keyword>
<dbReference type="OrthoDB" id="4084810at2"/>
<proteinExistence type="predicted"/>